<protein>
    <submittedName>
        <fullName evidence="1">Uncharacterized protein</fullName>
    </submittedName>
</protein>
<dbReference type="Proteomes" id="UP000013232">
    <property type="component" value="Unassembled WGS sequence"/>
</dbReference>
<name>N6XVU4_THAL4</name>
<organism evidence="1 2">
    <name type="scientific">Thauera linaloolentis (strain DSM 12138 / JCM 21573 / CCUG 41526 / CIP 105981 / IAM 15112 / NBRC 102519 / 47Lol)</name>
    <dbReference type="NCBI Taxonomy" id="1123367"/>
    <lineage>
        <taxon>Bacteria</taxon>
        <taxon>Pseudomonadati</taxon>
        <taxon>Pseudomonadota</taxon>
        <taxon>Betaproteobacteria</taxon>
        <taxon>Rhodocyclales</taxon>
        <taxon>Zoogloeaceae</taxon>
        <taxon>Thauera</taxon>
    </lineage>
</organism>
<evidence type="ECO:0000313" key="2">
    <source>
        <dbReference type="Proteomes" id="UP000013232"/>
    </source>
</evidence>
<dbReference type="EMBL" id="AMXE01000065">
    <property type="protein sequence ID" value="ENO85881.1"/>
    <property type="molecule type" value="Genomic_DNA"/>
</dbReference>
<reference evidence="1 2" key="1">
    <citation type="submission" date="2012-09" db="EMBL/GenBank/DDBJ databases">
        <title>Draft Genome Sequences of 6 Strains from Genus Thauera.</title>
        <authorList>
            <person name="Liu B."/>
            <person name="Shapleigh J.P."/>
            <person name="Frostegard A.H."/>
        </authorList>
    </citation>
    <scope>NUCLEOTIDE SEQUENCE [LARGE SCALE GENOMIC DNA]</scope>
    <source>
        <strain evidence="2">47Lol / DSM 12138</strain>
    </source>
</reference>
<keyword evidence="2" id="KW-1185">Reference proteome</keyword>
<evidence type="ECO:0000313" key="1">
    <source>
        <dbReference type="EMBL" id="ENO85881.1"/>
    </source>
</evidence>
<accession>N6XVU4</accession>
<sequence>MVPVFYRLGPPDSVRLLLGSPGLLWIGAAHGIAQIAMQRVAFFGIQAATLDRPFTDFVAGGKNAAKLVALSVACLPRHPRSIAARPRFGNTRHRH</sequence>
<dbReference type="AlphaFoldDB" id="N6XVU4"/>
<gene>
    <name evidence="1" type="ORF">C666_14460</name>
</gene>
<comment type="caution">
    <text evidence="1">The sequence shown here is derived from an EMBL/GenBank/DDBJ whole genome shotgun (WGS) entry which is preliminary data.</text>
</comment>
<proteinExistence type="predicted"/>